<evidence type="ECO:0000313" key="1">
    <source>
        <dbReference type="EMBL" id="MQL87595.1"/>
    </source>
</evidence>
<comment type="caution">
    <text evidence="1">The sequence shown here is derived from an EMBL/GenBank/DDBJ whole genome shotgun (WGS) entry which is preliminary data.</text>
</comment>
<proteinExistence type="predicted"/>
<dbReference type="AlphaFoldDB" id="A0A843UVH7"/>
<name>A0A843UVH7_COLES</name>
<dbReference type="Proteomes" id="UP000652761">
    <property type="component" value="Unassembled WGS sequence"/>
</dbReference>
<protein>
    <submittedName>
        <fullName evidence="1">Uncharacterized protein</fullName>
    </submittedName>
</protein>
<keyword evidence="2" id="KW-1185">Reference proteome</keyword>
<dbReference type="EMBL" id="NMUH01000989">
    <property type="protein sequence ID" value="MQL87595.1"/>
    <property type="molecule type" value="Genomic_DNA"/>
</dbReference>
<evidence type="ECO:0000313" key="2">
    <source>
        <dbReference type="Proteomes" id="UP000652761"/>
    </source>
</evidence>
<accession>A0A843UVH7</accession>
<reference evidence="1" key="1">
    <citation type="submission" date="2017-07" db="EMBL/GenBank/DDBJ databases">
        <title>Taro Niue Genome Assembly and Annotation.</title>
        <authorList>
            <person name="Atibalentja N."/>
            <person name="Keating K."/>
            <person name="Fields C.J."/>
        </authorList>
    </citation>
    <scope>NUCLEOTIDE SEQUENCE</scope>
    <source>
        <strain evidence="1">Niue_2</strain>
        <tissue evidence="1">Leaf</tissue>
    </source>
</reference>
<organism evidence="1 2">
    <name type="scientific">Colocasia esculenta</name>
    <name type="common">Wild taro</name>
    <name type="synonym">Arum esculentum</name>
    <dbReference type="NCBI Taxonomy" id="4460"/>
    <lineage>
        <taxon>Eukaryota</taxon>
        <taxon>Viridiplantae</taxon>
        <taxon>Streptophyta</taxon>
        <taxon>Embryophyta</taxon>
        <taxon>Tracheophyta</taxon>
        <taxon>Spermatophyta</taxon>
        <taxon>Magnoliopsida</taxon>
        <taxon>Liliopsida</taxon>
        <taxon>Araceae</taxon>
        <taxon>Aroideae</taxon>
        <taxon>Colocasieae</taxon>
        <taxon>Colocasia</taxon>
    </lineage>
</organism>
<sequence>MAMTDGANALFTLVERVAHKMKCLSVMVCVSPSVVVRHLFRNASLVGYPRFCVSQARVFFVLEVCPGTCVVPSRSVSSVLDTLTLVFELYVQLRERRQRAATVVELVLRLVT</sequence>
<gene>
    <name evidence="1" type="ORF">Taro_020142</name>
</gene>